<dbReference type="Proteomes" id="UP000812966">
    <property type="component" value="Unassembled WGS sequence"/>
</dbReference>
<comment type="caution">
    <text evidence="6">The sequence shown here is derived from an EMBL/GenBank/DDBJ whole genome shotgun (WGS) entry which is preliminary data.</text>
</comment>
<dbReference type="InterPro" id="IPR036971">
    <property type="entry name" value="PDEase_catalytic_dom_sf"/>
</dbReference>
<feature type="region of interest" description="Disordered" evidence="4">
    <location>
        <begin position="1"/>
        <end position="81"/>
    </location>
</feature>
<reference evidence="6" key="1">
    <citation type="submission" date="2020-04" db="EMBL/GenBank/DDBJ databases">
        <title>Analysis of mating type loci in Filobasidium floriforme.</title>
        <authorList>
            <person name="Nowrousian M."/>
        </authorList>
    </citation>
    <scope>NUCLEOTIDE SEQUENCE</scope>
    <source>
        <strain evidence="6">CBS 6242</strain>
    </source>
</reference>
<dbReference type="GO" id="GO:0004114">
    <property type="term" value="F:3',5'-cyclic-nucleotide phosphodiesterase activity"/>
    <property type="evidence" value="ECO:0007669"/>
    <property type="project" value="InterPro"/>
</dbReference>
<organism evidence="6 7">
    <name type="scientific">Filobasidium floriforme</name>
    <dbReference type="NCBI Taxonomy" id="5210"/>
    <lineage>
        <taxon>Eukaryota</taxon>
        <taxon>Fungi</taxon>
        <taxon>Dikarya</taxon>
        <taxon>Basidiomycota</taxon>
        <taxon>Agaricomycotina</taxon>
        <taxon>Tremellomycetes</taxon>
        <taxon>Filobasidiales</taxon>
        <taxon>Filobasidiaceae</taxon>
        <taxon>Filobasidium</taxon>
    </lineage>
</organism>
<comment type="cofactor">
    <cofactor evidence="3">
        <name>a divalent metal cation</name>
        <dbReference type="ChEBI" id="CHEBI:60240"/>
    </cofactor>
    <text evidence="3">Binds 2 divalent metal cations per subunit. Site 1 may preferentially bind zinc ions, while site 2 has a preference for magnesium and/or manganese ions.</text>
</comment>
<keyword evidence="2 3" id="KW-0378">Hydrolase</keyword>
<dbReference type="EC" id="3.1.4.-" evidence="3"/>
<name>A0A8K0JR35_9TREE</name>
<dbReference type="SUPFAM" id="SSF109604">
    <property type="entry name" value="HD-domain/PDEase-like"/>
    <property type="match status" value="1"/>
</dbReference>
<dbReference type="InterPro" id="IPR023174">
    <property type="entry name" value="PDEase_CS"/>
</dbReference>
<sequence length="897" mass="97762">MDISATTRSGPSASSLSTGEYQDRAPRPSPARGQSNVTSVGWGHLSSSSGLVSPPAESAGQSGFLGKRSRGTGTGRPGWEGEEVVGVLREDGMPAVPSFANQLSRVLLVPLSDSPTLPSLSLLLAQGTTPSAICFQQDLLDRARRTEADWLPSALQMIGTATRRGSDGSVQHDSDCKERHIHVIAYSANPALAPSVVDECLRAGAIGVLQPPYDNEVTLKKIRRMIMWAERSQEVRRSFDASQEAGLAEQEEVQRSAEAFVRREEQVLEDAAAVPSIVPEAECHDDEGKLEADGPTEAELTTGPAKTLYSHLAAYDFSSRRRSVDNGGLSLALERAHQAAKQNRFKSAADIHAPPPAMTPPIKQDRSSSLAGLEGYLITQQEDPQGDATIIAELLGEMYRQTRISIEIQMIDYAEFSAPLEPAHRARLVEALSTWNFRPHILDEADLFRCACLLFEAVLRIKGLAELGISQDQINRLLFAIRAIYHAPNPYHNYIHAVDVLQASYTFLVAVGVAPPLSILLDTTSGPWSRAEIVDNGNTEEYNAKVATQSILRPQDVLAVMLAAMGHDVGHPGLSNVFMKNAKTPLSQVYEDKSVLENMHCMLIVQLLRKHGFGFLLERSQSTGLGTNEKDGAVEDWKSFKKLLYSTVLATDMSIHFNWIKRFIDYGKRMRADGVQSLAKPEEEEARILLSQAIIKCADISNPTRPIEVSEHWSTVLLAEWANQASLEQELSLPVSVVASADAAIQAKGQIGFIDLFTLPLFDAAADAMPGLRYYADACGENRALWQDRFDAINALAATTPPPPIKALSIGSENTASLEARYRNLFPLSLPRSMFQGASSATGSTASSPSTQSGHDLAIDEAALADSHTMRSAYIEHTTRRSSNTPLRTPRLKRFQP</sequence>
<evidence type="ECO:0000313" key="6">
    <source>
        <dbReference type="EMBL" id="KAG7571410.1"/>
    </source>
</evidence>
<dbReference type="CDD" id="cd00077">
    <property type="entry name" value="HDc"/>
    <property type="match status" value="1"/>
</dbReference>
<feature type="domain" description="PDEase" evidence="5">
    <location>
        <begin position="417"/>
        <end position="793"/>
    </location>
</feature>
<dbReference type="InterPro" id="IPR002073">
    <property type="entry name" value="PDEase_catalytic_dom"/>
</dbReference>
<accession>A0A8K0JR35</accession>
<feature type="region of interest" description="Disordered" evidence="4">
    <location>
        <begin position="873"/>
        <end position="897"/>
    </location>
</feature>
<evidence type="ECO:0000256" key="1">
    <source>
        <dbReference type="ARBA" id="ARBA00022723"/>
    </source>
</evidence>
<gene>
    <name evidence="6" type="ORF">FFLO_00593</name>
</gene>
<dbReference type="GO" id="GO:0046872">
    <property type="term" value="F:metal ion binding"/>
    <property type="evidence" value="ECO:0007669"/>
    <property type="project" value="UniProtKB-KW"/>
</dbReference>
<dbReference type="AlphaFoldDB" id="A0A8K0JR35"/>
<dbReference type="PROSITE" id="PS51845">
    <property type="entry name" value="PDEASE_I_2"/>
    <property type="match status" value="1"/>
</dbReference>
<dbReference type="GO" id="GO:0007165">
    <property type="term" value="P:signal transduction"/>
    <property type="evidence" value="ECO:0007669"/>
    <property type="project" value="InterPro"/>
</dbReference>
<keyword evidence="1 3" id="KW-0479">Metal-binding</keyword>
<dbReference type="Gene3D" id="3.40.50.2300">
    <property type="match status" value="1"/>
</dbReference>
<dbReference type="Gene3D" id="1.10.1300.10">
    <property type="entry name" value="3'5'-cyclic nucleotide phosphodiesterase, catalytic domain"/>
    <property type="match status" value="1"/>
</dbReference>
<feature type="region of interest" description="Disordered" evidence="4">
    <location>
        <begin position="276"/>
        <end position="303"/>
    </location>
</feature>
<feature type="compositionally biased region" description="Polar residues" evidence="4">
    <location>
        <begin position="1"/>
        <end position="20"/>
    </location>
</feature>
<evidence type="ECO:0000313" key="7">
    <source>
        <dbReference type="Proteomes" id="UP000812966"/>
    </source>
</evidence>
<dbReference type="Pfam" id="PF00233">
    <property type="entry name" value="PDEase_I"/>
    <property type="match status" value="1"/>
</dbReference>
<proteinExistence type="inferred from homology"/>
<evidence type="ECO:0000256" key="4">
    <source>
        <dbReference type="SAM" id="MobiDB-lite"/>
    </source>
</evidence>
<evidence type="ECO:0000256" key="3">
    <source>
        <dbReference type="RuleBase" id="RU363067"/>
    </source>
</evidence>
<dbReference type="InterPro" id="IPR003607">
    <property type="entry name" value="HD/PDEase_dom"/>
</dbReference>
<comment type="similarity">
    <text evidence="3">Belongs to the cyclic nucleotide phosphodiesterase family.</text>
</comment>
<dbReference type="EMBL" id="JABELV010000007">
    <property type="protein sequence ID" value="KAG7571410.1"/>
    <property type="molecule type" value="Genomic_DNA"/>
</dbReference>
<dbReference type="PANTHER" id="PTHR11347">
    <property type="entry name" value="CYCLIC NUCLEOTIDE PHOSPHODIESTERASE"/>
    <property type="match status" value="1"/>
</dbReference>
<keyword evidence="7" id="KW-1185">Reference proteome</keyword>
<feature type="compositionally biased region" description="Polar residues" evidence="4">
    <location>
        <begin position="32"/>
        <end position="51"/>
    </location>
</feature>
<protein>
    <recommendedName>
        <fullName evidence="3">Phosphodiesterase</fullName>
        <ecNumber evidence="3">3.1.4.-</ecNumber>
    </recommendedName>
</protein>
<evidence type="ECO:0000259" key="5">
    <source>
        <dbReference type="PROSITE" id="PS51845"/>
    </source>
</evidence>
<dbReference type="PROSITE" id="PS00126">
    <property type="entry name" value="PDEASE_I_1"/>
    <property type="match status" value="1"/>
</dbReference>
<evidence type="ECO:0000256" key="2">
    <source>
        <dbReference type="ARBA" id="ARBA00022801"/>
    </source>
</evidence>
<dbReference type="SMART" id="SM00471">
    <property type="entry name" value="HDc"/>
    <property type="match status" value="1"/>
</dbReference>